<dbReference type="AlphaFoldDB" id="A0A9P7G4P7"/>
<name>A0A9P7G4P7_9AGAR</name>
<dbReference type="EMBL" id="JABCKV010000716">
    <property type="protein sequence ID" value="KAG5640452.1"/>
    <property type="molecule type" value="Genomic_DNA"/>
</dbReference>
<comment type="caution">
    <text evidence="1">The sequence shown here is derived from an EMBL/GenBank/DDBJ whole genome shotgun (WGS) entry which is preliminary data.</text>
</comment>
<proteinExistence type="predicted"/>
<evidence type="ECO:0000313" key="1">
    <source>
        <dbReference type="EMBL" id="KAG5640452.1"/>
    </source>
</evidence>
<reference evidence="1" key="2">
    <citation type="submission" date="2021-10" db="EMBL/GenBank/DDBJ databases">
        <title>Phylogenomics reveals ancestral predisposition of the termite-cultivated fungus Termitomyces towards a domesticated lifestyle.</title>
        <authorList>
            <person name="Auxier B."/>
            <person name="Grum-Grzhimaylo A."/>
            <person name="Cardenas M.E."/>
            <person name="Lodge J.D."/>
            <person name="Laessoe T."/>
            <person name="Pedersen O."/>
            <person name="Smith M.E."/>
            <person name="Kuyper T.W."/>
            <person name="Franco-Molano E.A."/>
            <person name="Baroni T.J."/>
            <person name="Aanen D.K."/>
        </authorList>
    </citation>
    <scope>NUCLEOTIDE SEQUENCE</scope>
    <source>
        <strain evidence="1">AP01</strain>
        <tissue evidence="1">Mycelium</tissue>
    </source>
</reference>
<dbReference type="OrthoDB" id="3239511at2759"/>
<keyword evidence="2" id="KW-1185">Reference proteome</keyword>
<sequence length="73" mass="8507">MSSAARQDKILEEESWQFVKNAFWDINLSDPCQTLSWDWMHSYVHGLGGKHILPQLQEFLLQSQTLAKKADMQ</sequence>
<protein>
    <submittedName>
        <fullName evidence="1">Uncharacterized protein</fullName>
    </submittedName>
</protein>
<gene>
    <name evidence="1" type="ORF">DXG03_008592</name>
</gene>
<dbReference type="Proteomes" id="UP000775547">
    <property type="component" value="Unassembled WGS sequence"/>
</dbReference>
<accession>A0A9P7G4P7</accession>
<organism evidence="1 2">
    <name type="scientific">Asterophora parasitica</name>
    <dbReference type="NCBI Taxonomy" id="117018"/>
    <lineage>
        <taxon>Eukaryota</taxon>
        <taxon>Fungi</taxon>
        <taxon>Dikarya</taxon>
        <taxon>Basidiomycota</taxon>
        <taxon>Agaricomycotina</taxon>
        <taxon>Agaricomycetes</taxon>
        <taxon>Agaricomycetidae</taxon>
        <taxon>Agaricales</taxon>
        <taxon>Tricholomatineae</taxon>
        <taxon>Lyophyllaceae</taxon>
        <taxon>Asterophora</taxon>
    </lineage>
</organism>
<evidence type="ECO:0000313" key="2">
    <source>
        <dbReference type="Proteomes" id="UP000775547"/>
    </source>
</evidence>
<reference evidence="1" key="1">
    <citation type="submission" date="2020-07" db="EMBL/GenBank/DDBJ databases">
        <authorList>
            <person name="Nieuwenhuis M."/>
            <person name="Van De Peppel L.J.J."/>
        </authorList>
    </citation>
    <scope>NUCLEOTIDE SEQUENCE</scope>
    <source>
        <strain evidence="1">AP01</strain>
        <tissue evidence="1">Mycelium</tissue>
    </source>
</reference>